<dbReference type="Pfam" id="PF17782">
    <property type="entry name" value="WHD_DprA"/>
    <property type="match status" value="1"/>
</dbReference>
<evidence type="ECO:0000313" key="4">
    <source>
        <dbReference type="EMBL" id="KKR87928.1"/>
    </source>
</evidence>
<dbReference type="PATRIC" id="fig|1618409.3.peg.242"/>
<sequence length="363" mass="39385">MNKELAYWVATSAISGVGTQTFNYILKKFKRLQRFWQVSDEQVRELRIDSKTKDSIIEFRKKVDPKVYLEKVYEIGIKVSTIPDRDYPANLRQIQDCPPVLYYKGTLIPADDLAIAVVGSRAATIYGRQVTEKLVSSLVMSGLVIVSGLARGIDSIAHRSALDAAGRTIAVLGSGVDTIYPPENMRLAEEIVKNGAIVSEFPLGFPSVPSNFPARNRIISGLSLGVLVTEAAVDSGSLITAGQAAEQGREVFAVPGPITSKMSEGANKLIKEGVHPATEAADILEILDIERKQLQISSKESPLKGKPKDKTQAKILSVLDGEAKHIDIISRETGLTIDKVNSALSMMEINGFVKNYGSGVWGS</sequence>
<evidence type="ECO:0000259" key="2">
    <source>
        <dbReference type="Pfam" id="PF02481"/>
    </source>
</evidence>
<accession>A0A0G0UGA1</accession>
<dbReference type="EMBL" id="LCAG01000002">
    <property type="protein sequence ID" value="KKR87928.1"/>
    <property type="molecule type" value="Genomic_DNA"/>
</dbReference>
<feature type="domain" description="Smf/DprA SLOG" evidence="2">
    <location>
        <begin position="79"/>
        <end position="287"/>
    </location>
</feature>
<evidence type="ECO:0000256" key="1">
    <source>
        <dbReference type="ARBA" id="ARBA00006525"/>
    </source>
</evidence>
<dbReference type="Pfam" id="PF02481">
    <property type="entry name" value="DNA_processg_A"/>
    <property type="match status" value="1"/>
</dbReference>
<protein>
    <submittedName>
        <fullName evidence="4">Protecting protein DprA protein</fullName>
    </submittedName>
</protein>
<dbReference type="InterPro" id="IPR041614">
    <property type="entry name" value="DprA_WH"/>
</dbReference>
<proteinExistence type="inferred from homology"/>
<evidence type="ECO:0000259" key="3">
    <source>
        <dbReference type="Pfam" id="PF17782"/>
    </source>
</evidence>
<dbReference type="Gene3D" id="1.10.10.10">
    <property type="entry name" value="Winged helix-like DNA-binding domain superfamily/Winged helix DNA-binding domain"/>
    <property type="match status" value="1"/>
</dbReference>
<dbReference type="Gene3D" id="3.40.50.450">
    <property type="match status" value="1"/>
</dbReference>
<comment type="similarity">
    <text evidence="1">Belongs to the DprA/Smf family.</text>
</comment>
<evidence type="ECO:0000313" key="5">
    <source>
        <dbReference type="Proteomes" id="UP000034854"/>
    </source>
</evidence>
<dbReference type="AlphaFoldDB" id="A0A0G0UGA1"/>
<dbReference type="PANTHER" id="PTHR43022:SF1">
    <property type="entry name" value="PROTEIN SMF"/>
    <property type="match status" value="1"/>
</dbReference>
<feature type="domain" description="DprA winged helix" evidence="3">
    <location>
        <begin position="303"/>
        <end position="354"/>
    </location>
</feature>
<dbReference type="InterPro" id="IPR057666">
    <property type="entry name" value="DrpA_SLOG"/>
</dbReference>
<organism evidence="4 5">
    <name type="scientific">Candidatus Curtissbacteria bacterium GW2011_GWA1_41_11</name>
    <dbReference type="NCBI Taxonomy" id="1618409"/>
    <lineage>
        <taxon>Bacteria</taxon>
        <taxon>Candidatus Curtissiibacteriota</taxon>
    </lineage>
</organism>
<dbReference type="InterPro" id="IPR036388">
    <property type="entry name" value="WH-like_DNA-bd_sf"/>
</dbReference>
<dbReference type="Proteomes" id="UP000034854">
    <property type="component" value="Unassembled WGS sequence"/>
</dbReference>
<dbReference type="NCBIfam" id="TIGR00732">
    <property type="entry name" value="dprA"/>
    <property type="match status" value="1"/>
</dbReference>
<dbReference type="SUPFAM" id="SSF102405">
    <property type="entry name" value="MCP/YpsA-like"/>
    <property type="match status" value="1"/>
</dbReference>
<dbReference type="GO" id="GO:0009294">
    <property type="term" value="P:DNA-mediated transformation"/>
    <property type="evidence" value="ECO:0007669"/>
    <property type="project" value="InterPro"/>
</dbReference>
<comment type="caution">
    <text evidence="4">The sequence shown here is derived from an EMBL/GenBank/DDBJ whole genome shotgun (WGS) entry which is preliminary data.</text>
</comment>
<dbReference type="InterPro" id="IPR003488">
    <property type="entry name" value="DprA"/>
</dbReference>
<dbReference type="PANTHER" id="PTHR43022">
    <property type="entry name" value="PROTEIN SMF"/>
    <property type="match status" value="1"/>
</dbReference>
<reference evidence="4 5" key="1">
    <citation type="journal article" date="2015" name="Nature">
        <title>rRNA introns, odd ribosomes, and small enigmatic genomes across a large radiation of phyla.</title>
        <authorList>
            <person name="Brown C.T."/>
            <person name="Hug L.A."/>
            <person name="Thomas B.C."/>
            <person name="Sharon I."/>
            <person name="Castelle C.J."/>
            <person name="Singh A."/>
            <person name="Wilkins M.J."/>
            <person name="Williams K.H."/>
            <person name="Banfield J.F."/>
        </authorList>
    </citation>
    <scope>NUCLEOTIDE SEQUENCE [LARGE SCALE GENOMIC DNA]</scope>
</reference>
<name>A0A0G0UGA1_9BACT</name>
<gene>
    <name evidence="4" type="ORF">UU34_C0002G0045</name>
</gene>